<dbReference type="GeneID" id="5561710"/>
<dbReference type="Proteomes" id="UP000000262">
    <property type="component" value="Chromosome"/>
</dbReference>
<dbReference type="EMBL" id="CP000816">
    <property type="protein sequence ID" value="ABU82499.1"/>
    <property type="molecule type" value="Genomic_DNA"/>
</dbReference>
<gene>
    <name evidence="2" type="ordered locus">Igni_1323</name>
</gene>
<proteinExistence type="predicted"/>
<keyword evidence="1" id="KW-0812">Transmembrane</keyword>
<reference evidence="2 3" key="1">
    <citation type="journal article" date="2008" name="Genome Biol.">
        <title>A genomic analysis of the archaeal system Ignicoccus hospitalis-Nanoarchaeum equitans.</title>
        <authorList>
            <person name="Podar M."/>
            <person name="Anderson I."/>
            <person name="Makarova K.S."/>
            <person name="Elkins J.G."/>
            <person name="Ivanova N."/>
            <person name="Wall M.A."/>
            <person name="Lykidis A."/>
            <person name="Mavromatis K."/>
            <person name="Sun H."/>
            <person name="Hudson M.E."/>
            <person name="Chen W."/>
            <person name="Deciu C."/>
            <person name="Hutchison D."/>
            <person name="Eads J.R."/>
            <person name="Anderson A."/>
            <person name="Fernandes F."/>
            <person name="Szeto E."/>
            <person name="Lapidus A."/>
            <person name="Kyrpides N.C."/>
            <person name="Saier M.H.Jr."/>
            <person name="Richardson P.M."/>
            <person name="Rachel R."/>
            <person name="Huber H."/>
            <person name="Eisen J.A."/>
            <person name="Koonin E.V."/>
            <person name="Keller M."/>
            <person name="Stetter K.O."/>
        </authorList>
    </citation>
    <scope>NUCLEOTIDE SEQUENCE [LARGE SCALE GENOMIC DNA]</scope>
    <source>
        <strain evidence="3">KIN4/I / DSM 18386 / JCM 14125</strain>
    </source>
</reference>
<dbReference type="KEGG" id="iho:Igni_1323"/>
<evidence type="ECO:0000313" key="2">
    <source>
        <dbReference type="EMBL" id="ABU82499.1"/>
    </source>
</evidence>
<evidence type="ECO:0000256" key="1">
    <source>
        <dbReference type="SAM" id="Phobius"/>
    </source>
</evidence>
<keyword evidence="3" id="KW-1185">Reference proteome</keyword>
<feature type="transmembrane region" description="Helical" evidence="1">
    <location>
        <begin position="65"/>
        <end position="89"/>
    </location>
</feature>
<dbReference type="AlphaFoldDB" id="A8AC47"/>
<dbReference type="RefSeq" id="WP_012123463.1">
    <property type="nucleotide sequence ID" value="NC_009776.1"/>
</dbReference>
<sequence>MRKVVPVLLALMALAPAAFAAEANMEANQYLTDDVFAKYQALHYVLLGIFSSLPFILAGTTNIGVGILVASIIYAAITYFVTLVMLQIARKI</sequence>
<dbReference type="HOGENOM" id="CLU_2406333_0_0_2"/>
<organism evidence="2 3">
    <name type="scientific">Ignicoccus hospitalis (strain KIN4/I / DSM 18386 / JCM 14125)</name>
    <dbReference type="NCBI Taxonomy" id="453591"/>
    <lineage>
        <taxon>Archaea</taxon>
        <taxon>Thermoproteota</taxon>
        <taxon>Thermoprotei</taxon>
        <taxon>Desulfurococcales</taxon>
        <taxon>Desulfurococcaceae</taxon>
        <taxon>Ignicoccus</taxon>
    </lineage>
</organism>
<keyword evidence="1" id="KW-1133">Transmembrane helix</keyword>
<accession>A8AC47</accession>
<keyword evidence="1" id="KW-0472">Membrane</keyword>
<protein>
    <submittedName>
        <fullName evidence="2">Uncharacterized protein</fullName>
    </submittedName>
</protein>
<feature type="transmembrane region" description="Helical" evidence="1">
    <location>
        <begin position="36"/>
        <end position="58"/>
    </location>
</feature>
<dbReference type="STRING" id="453591.Igni_1323"/>
<evidence type="ECO:0000313" key="3">
    <source>
        <dbReference type="Proteomes" id="UP000000262"/>
    </source>
</evidence>
<name>A8AC47_IGNH4</name>